<accession>A0A9P8VV52</accession>
<dbReference type="Pfam" id="PF24539">
    <property type="entry name" value="DUF7600"/>
    <property type="match status" value="1"/>
</dbReference>
<organism evidence="2 3">
    <name type="scientific">Thelonectria olida</name>
    <dbReference type="NCBI Taxonomy" id="1576542"/>
    <lineage>
        <taxon>Eukaryota</taxon>
        <taxon>Fungi</taxon>
        <taxon>Dikarya</taxon>
        <taxon>Ascomycota</taxon>
        <taxon>Pezizomycotina</taxon>
        <taxon>Sordariomycetes</taxon>
        <taxon>Hypocreomycetidae</taxon>
        <taxon>Hypocreales</taxon>
        <taxon>Nectriaceae</taxon>
        <taxon>Thelonectria</taxon>
    </lineage>
</organism>
<dbReference type="Pfam" id="PF12937">
    <property type="entry name" value="F-box-like"/>
    <property type="match status" value="1"/>
</dbReference>
<dbReference type="AlphaFoldDB" id="A0A9P8VV52"/>
<dbReference type="SUPFAM" id="SSF51101">
    <property type="entry name" value="Mannose-binding lectins"/>
    <property type="match status" value="1"/>
</dbReference>
<dbReference type="SUPFAM" id="SSF81383">
    <property type="entry name" value="F-box domain"/>
    <property type="match status" value="1"/>
</dbReference>
<protein>
    <recommendedName>
        <fullName evidence="1">F-box domain-containing protein</fullName>
    </recommendedName>
</protein>
<dbReference type="EMBL" id="JAGPYM010000031">
    <property type="protein sequence ID" value="KAH6877088.1"/>
    <property type="molecule type" value="Genomic_DNA"/>
</dbReference>
<dbReference type="Pfam" id="PF01419">
    <property type="entry name" value="Jacalin"/>
    <property type="match status" value="1"/>
</dbReference>
<keyword evidence="3" id="KW-1185">Reference proteome</keyword>
<reference evidence="2 3" key="1">
    <citation type="journal article" date="2021" name="Nat. Commun.">
        <title>Genetic determinants of endophytism in the Arabidopsis root mycobiome.</title>
        <authorList>
            <person name="Mesny F."/>
            <person name="Miyauchi S."/>
            <person name="Thiergart T."/>
            <person name="Pickel B."/>
            <person name="Atanasova L."/>
            <person name="Karlsson M."/>
            <person name="Huettel B."/>
            <person name="Barry K.W."/>
            <person name="Haridas S."/>
            <person name="Chen C."/>
            <person name="Bauer D."/>
            <person name="Andreopoulos W."/>
            <person name="Pangilinan J."/>
            <person name="LaButti K."/>
            <person name="Riley R."/>
            <person name="Lipzen A."/>
            <person name="Clum A."/>
            <person name="Drula E."/>
            <person name="Henrissat B."/>
            <person name="Kohler A."/>
            <person name="Grigoriev I.V."/>
            <person name="Martin F.M."/>
            <person name="Hacquard S."/>
        </authorList>
    </citation>
    <scope>NUCLEOTIDE SEQUENCE [LARGE SCALE GENOMIC DNA]</scope>
    <source>
        <strain evidence="2 3">MPI-CAGE-CH-0241</strain>
    </source>
</reference>
<dbReference type="InterPro" id="IPR056021">
    <property type="entry name" value="DUF7600"/>
</dbReference>
<evidence type="ECO:0000313" key="2">
    <source>
        <dbReference type="EMBL" id="KAH6877088.1"/>
    </source>
</evidence>
<dbReference type="InterPro" id="IPR001229">
    <property type="entry name" value="Jacalin-like_lectin_dom"/>
</dbReference>
<dbReference type="InterPro" id="IPR001810">
    <property type="entry name" value="F-box_dom"/>
</dbReference>
<dbReference type="PROSITE" id="PS50181">
    <property type="entry name" value="FBOX"/>
    <property type="match status" value="1"/>
</dbReference>
<dbReference type="InterPro" id="IPR036404">
    <property type="entry name" value="Jacalin-like_lectin_dom_sf"/>
</dbReference>
<proteinExistence type="predicted"/>
<evidence type="ECO:0000259" key="1">
    <source>
        <dbReference type="PROSITE" id="PS50181"/>
    </source>
</evidence>
<dbReference type="Gene3D" id="2.100.10.30">
    <property type="entry name" value="Jacalin-like lectin domain"/>
    <property type="match status" value="1"/>
</dbReference>
<dbReference type="OrthoDB" id="5273847at2759"/>
<comment type="caution">
    <text evidence="2">The sequence shown here is derived from an EMBL/GenBank/DDBJ whole genome shotgun (WGS) entry which is preliminary data.</text>
</comment>
<sequence length="745" mass="84522">MLRPSVLAAGLYPPRCFVCGNTFTGVKDGKVPPWTSYIQIVYCDCMGTIGISGIGRATSRKQCQFDTFEGPLDYASWYDDEGHVLRPSGAVLFQDKAFNRGRERVGLPLHAACCAVFEKVYDPKPIPWEALYYLWRISPDETKLREVNCNNGLNPYHLVAAPSRRSDGQVARIWKKWKAISTILPDWLLRRPNGPVATSREWATVSAIPPSWLLRRSDVPPTRTGGKWETMSITSVSSTEDRFIALPEDVCRKIACYLSTTDFFSLRLASRVFAPIFHDEQFWKSRFRSNGDRDWLFEAFKWQALMQLDWRWLYRCTNGENHTEPVLNRKSVYQRMQRIQQLLDQFCFDANYTDPFRKVDHLPSHKHSLRVGPDVERYQYIEMSSRLTTSVSCITSLSIYFLYAQYISVPEVMSHVEVYFFRHGNVEYVAGLNFVTLDGKSVQLGSTRNASKSTLRVQSIQRFNLACARGGFRGIQCVGPSGEESDWAGSNFDDLPKKSLEAFHAIRHIEAKFDGFKMVSLCIRSRIAPNLDKSLLADTALRASILWDPFVPSGDMELHADKFPAVRDLDLYPLGVSLFGGNGGHHLSRLTGLTVRTANKRIHGIHFQYDSPDIPVGSLILGSKEHLPDEEIETFSIDGPRGEVITSVELEVKANGSLGDWRHRYDITFVRFKLHTNHGRSSPDFYNHPYCPHRASFKSCATHIVLIEPSKPIVGLYAFQQGVKPDYGTRICQSIGVISQDLADE</sequence>
<name>A0A9P8VV52_9HYPO</name>
<dbReference type="InterPro" id="IPR036047">
    <property type="entry name" value="F-box-like_dom_sf"/>
</dbReference>
<evidence type="ECO:0000313" key="3">
    <source>
        <dbReference type="Proteomes" id="UP000777438"/>
    </source>
</evidence>
<dbReference type="Proteomes" id="UP000777438">
    <property type="component" value="Unassembled WGS sequence"/>
</dbReference>
<dbReference type="Gene3D" id="1.20.1280.50">
    <property type="match status" value="1"/>
</dbReference>
<gene>
    <name evidence="2" type="ORF">B0T10DRAFT_610075</name>
</gene>
<feature type="domain" description="F-box" evidence="1">
    <location>
        <begin position="240"/>
        <end position="286"/>
    </location>
</feature>